<dbReference type="SUPFAM" id="SSF50978">
    <property type="entry name" value="WD40 repeat-like"/>
    <property type="match status" value="1"/>
</dbReference>
<evidence type="ECO:0000313" key="9">
    <source>
        <dbReference type="EMBL" id="PCG66398.1"/>
    </source>
</evidence>
<dbReference type="EC" id="3.1.1.97" evidence="6"/>
<reference evidence="9" key="1">
    <citation type="submission" date="2017-09" db="EMBL/GenBank/DDBJ databases">
        <title>Contemporary evolution of a Lepidopteran species, Heliothis virescens, in response to modern agricultural practices.</title>
        <authorList>
            <person name="Fritz M.L."/>
            <person name="Deyonke A.M."/>
            <person name="Papanicolaou A."/>
            <person name="Micinski S."/>
            <person name="Westbrook J."/>
            <person name="Gould F."/>
        </authorList>
    </citation>
    <scope>NUCLEOTIDE SEQUENCE [LARGE SCALE GENOMIC DNA]</scope>
    <source>
        <strain evidence="9">HvINT-</strain>
        <tissue evidence="9">Whole body</tissue>
    </source>
</reference>
<evidence type="ECO:0000256" key="6">
    <source>
        <dbReference type="ARBA" id="ARBA00039131"/>
    </source>
</evidence>
<dbReference type="InterPro" id="IPR019775">
    <property type="entry name" value="WD40_repeat_CS"/>
</dbReference>
<gene>
    <name evidence="9" type="ORF">B5V51_7714</name>
</gene>
<evidence type="ECO:0000256" key="3">
    <source>
        <dbReference type="ARBA" id="ARBA00022737"/>
    </source>
</evidence>
<evidence type="ECO:0000256" key="2">
    <source>
        <dbReference type="ARBA" id="ARBA00022574"/>
    </source>
</evidence>
<dbReference type="PROSITE" id="PS50294">
    <property type="entry name" value="WD_REPEATS_REGION"/>
    <property type="match status" value="1"/>
</dbReference>
<evidence type="ECO:0000256" key="4">
    <source>
        <dbReference type="ARBA" id="ARBA00022801"/>
    </source>
</evidence>
<evidence type="ECO:0000256" key="5">
    <source>
        <dbReference type="ARBA" id="ARBA00038092"/>
    </source>
</evidence>
<comment type="similarity">
    <text evidence="5">Belongs to the DPH7 family.</text>
</comment>
<keyword evidence="2 8" id="KW-0853">WD repeat</keyword>
<dbReference type="STRING" id="7102.A0A2A4J3Y9"/>
<dbReference type="Gene3D" id="2.130.10.10">
    <property type="entry name" value="YVTN repeat-like/Quinoprotein amine dehydrogenase"/>
    <property type="match status" value="1"/>
</dbReference>
<evidence type="ECO:0000256" key="1">
    <source>
        <dbReference type="ARBA" id="ARBA00005156"/>
    </source>
</evidence>
<comment type="catalytic activity">
    <reaction evidence="7">
        <text>diphthine methyl ester-[translation elongation factor 2] + H2O = diphthine-[translation elongation factor 2] + methanol + H(+)</text>
        <dbReference type="Rhea" id="RHEA:42656"/>
        <dbReference type="Rhea" id="RHEA-COMP:10172"/>
        <dbReference type="Rhea" id="RHEA-COMP:10173"/>
        <dbReference type="ChEBI" id="CHEBI:15377"/>
        <dbReference type="ChEBI" id="CHEBI:15378"/>
        <dbReference type="ChEBI" id="CHEBI:17790"/>
        <dbReference type="ChEBI" id="CHEBI:79005"/>
        <dbReference type="ChEBI" id="CHEBI:82696"/>
        <dbReference type="EC" id="3.1.1.97"/>
    </reaction>
</comment>
<dbReference type="AlphaFoldDB" id="A0A2A4J3Y9"/>
<keyword evidence="3" id="KW-0677">Repeat</keyword>
<name>A0A2A4J3Y9_HELVI</name>
<dbReference type="InterPro" id="IPR036322">
    <property type="entry name" value="WD40_repeat_dom_sf"/>
</dbReference>
<protein>
    <recommendedName>
        <fullName evidence="6">methylated diphthine methylhydrolase</fullName>
        <ecNumber evidence="6">3.1.1.97</ecNumber>
    </recommendedName>
</protein>
<evidence type="ECO:0000256" key="8">
    <source>
        <dbReference type="PROSITE-ProRule" id="PRU00221"/>
    </source>
</evidence>
<accession>A0A2A4J3Y9</accession>
<dbReference type="InterPro" id="IPR001680">
    <property type="entry name" value="WD40_rpt"/>
</dbReference>
<comment type="caution">
    <text evidence="9">The sequence shown here is derived from an EMBL/GenBank/DDBJ whole genome shotgun (WGS) entry which is preliminary data.</text>
</comment>
<dbReference type="SMART" id="SM00320">
    <property type="entry name" value="WD40"/>
    <property type="match status" value="3"/>
</dbReference>
<dbReference type="PROSITE" id="PS00678">
    <property type="entry name" value="WD_REPEATS_1"/>
    <property type="match status" value="1"/>
</dbReference>
<evidence type="ECO:0000256" key="7">
    <source>
        <dbReference type="ARBA" id="ARBA00047551"/>
    </source>
</evidence>
<comment type="pathway">
    <text evidence="1">Protein modification; peptidyl-diphthamide biosynthesis.</text>
</comment>
<dbReference type="PANTHER" id="PTHR46042">
    <property type="entry name" value="DIPHTHINE METHYLTRANSFERASE"/>
    <property type="match status" value="1"/>
</dbReference>
<dbReference type="GO" id="GO:0061685">
    <property type="term" value="F:diphthine methylesterase activity"/>
    <property type="evidence" value="ECO:0007669"/>
    <property type="project" value="UniProtKB-EC"/>
</dbReference>
<dbReference type="InterPro" id="IPR015943">
    <property type="entry name" value="WD40/YVTN_repeat-like_dom_sf"/>
</dbReference>
<dbReference type="PANTHER" id="PTHR46042:SF1">
    <property type="entry name" value="DIPHTHINE METHYLTRANSFERASE"/>
    <property type="match status" value="1"/>
</dbReference>
<proteinExistence type="inferred from homology"/>
<organism evidence="9">
    <name type="scientific">Heliothis virescens</name>
    <name type="common">Tobacco budworm moth</name>
    <dbReference type="NCBI Taxonomy" id="7102"/>
    <lineage>
        <taxon>Eukaryota</taxon>
        <taxon>Metazoa</taxon>
        <taxon>Ecdysozoa</taxon>
        <taxon>Arthropoda</taxon>
        <taxon>Hexapoda</taxon>
        <taxon>Insecta</taxon>
        <taxon>Pterygota</taxon>
        <taxon>Neoptera</taxon>
        <taxon>Endopterygota</taxon>
        <taxon>Lepidoptera</taxon>
        <taxon>Glossata</taxon>
        <taxon>Ditrysia</taxon>
        <taxon>Noctuoidea</taxon>
        <taxon>Noctuidae</taxon>
        <taxon>Heliothinae</taxon>
        <taxon>Heliothis</taxon>
    </lineage>
</organism>
<keyword evidence="4" id="KW-0378">Hydrolase</keyword>
<dbReference type="PROSITE" id="PS50082">
    <property type="entry name" value="WD_REPEATS_2"/>
    <property type="match status" value="1"/>
</dbReference>
<dbReference type="GO" id="GO:0005737">
    <property type="term" value="C:cytoplasm"/>
    <property type="evidence" value="ECO:0007669"/>
    <property type="project" value="TreeGrafter"/>
</dbReference>
<dbReference type="Pfam" id="PF00400">
    <property type="entry name" value="WD40"/>
    <property type="match status" value="1"/>
</dbReference>
<sequence length="343" mass="38926">MAVTWQNKCRWDTGYSADSVEWCPVEPYLDVLVCGTYQLDKKDEQGDPSAKQTRLGRIYLFVVNNETTDLVPIQSIDTSGILDQKWCYHTIRDYPVLAVVTSVGNLELYQLTNEDGSLELKLWLEQAIGQDVLALSVDWSTNKTSAEEPCLVISDSAGCVHILKIVENGIREIGKWESHSFEAWIAAFNYWNPDVFYSGGDDCVFKSYDVRVPDVATAVNRRHEAGVTSVRSHVDVEYQLLTGSYDEKVRLWDTRSLKSSINEIDVKGGVWRLKWHPTNTIIVLAACMYGGFRVLRVEDQLEILTEYMEHESIAYGADWKFDGNLVATCSFYDCKMHVSEVTV</sequence>
<dbReference type="GO" id="GO:0017183">
    <property type="term" value="P:protein histidyl modification to diphthamide"/>
    <property type="evidence" value="ECO:0007669"/>
    <property type="project" value="TreeGrafter"/>
</dbReference>
<feature type="repeat" description="WD" evidence="8">
    <location>
        <begin position="220"/>
        <end position="262"/>
    </location>
</feature>
<dbReference type="InterPro" id="IPR052415">
    <property type="entry name" value="Diphthine_MTase"/>
</dbReference>
<dbReference type="EMBL" id="NWSH01003388">
    <property type="protein sequence ID" value="PCG66398.1"/>
    <property type="molecule type" value="Genomic_DNA"/>
</dbReference>